<reference evidence="2" key="1">
    <citation type="submission" date="2021-01" db="EMBL/GenBank/DDBJ databases">
        <title>Phytophthora aleatoria, a newly-described species from Pinus radiata is distinct from Phytophthora cactorum isolates based on comparative genomics.</title>
        <authorList>
            <person name="Mcdougal R."/>
            <person name="Panda P."/>
            <person name="Williams N."/>
            <person name="Studholme D.J."/>
        </authorList>
    </citation>
    <scope>NUCLEOTIDE SEQUENCE</scope>
    <source>
        <strain evidence="2">NZFS 4037</strain>
    </source>
</reference>
<keyword evidence="3" id="KW-1185">Reference proteome</keyword>
<gene>
    <name evidence="2" type="ORF">JG688_00017404</name>
</gene>
<proteinExistence type="predicted"/>
<feature type="region of interest" description="Disordered" evidence="1">
    <location>
        <begin position="1"/>
        <end position="23"/>
    </location>
</feature>
<feature type="region of interest" description="Disordered" evidence="1">
    <location>
        <begin position="38"/>
        <end position="120"/>
    </location>
</feature>
<dbReference type="Proteomes" id="UP000709295">
    <property type="component" value="Unassembled WGS sequence"/>
</dbReference>
<evidence type="ECO:0000313" key="2">
    <source>
        <dbReference type="EMBL" id="KAG6943845.1"/>
    </source>
</evidence>
<feature type="compositionally biased region" description="Polar residues" evidence="1">
    <location>
        <begin position="9"/>
        <end position="21"/>
    </location>
</feature>
<protein>
    <submittedName>
        <fullName evidence="2">Uncharacterized protein</fullName>
    </submittedName>
</protein>
<comment type="caution">
    <text evidence="2">The sequence shown here is derived from an EMBL/GenBank/DDBJ whole genome shotgun (WGS) entry which is preliminary data.</text>
</comment>
<evidence type="ECO:0000256" key="1">
    <source>
        <dbReference type="SAM" id="MobiDB-lite"/>
    </source>
</evidence>
<dbReference type="AlphaFoldDB" id="A0A8J5I1J8"/>
<evidence type="ECO:0000313" key="3">
    <source>
        <dbReference type="Proteomes" id="UP000709295"/>
    </source>
</evidence>
<dbReference type="EMBL" id="JAENGY010002556">
    <property type="protein sequence ID" value="KAG6943845.1"/>
    <property type="molecule type" value="Genomic_DNA"/>
</dbReference>
<feature type="compositionally biased region" description="Low complexity" evidence="1">
    <location>
        <begin position="70"/>
        <end position="89"/>
    </location>
</feature>
<sequence length="120" mass="12654">MVLPAKPASDTSAYVSQSTPETLRDTIEYEQRFEGARKLTCQNQSHNTTAKTSPRNDGRTGSGRGRTHGSDSITPAALKSAPAANSSSSTTFVPTDHKCGVLGQKVADYPSRGTGTTPKI</sequence>
<accession>A0A8J5I1J8</accession>
<feature type="compositionally biased region" description="Polar residues" evidence="1">
    <location>
        <begin position="40"/>
        <end position="55"/>
    </location>
</feature>
<name>A0A8J5I1J8_9STRA</name>
<organism evidence="2 3">
    <name type="scientific">Phytophthora aleatoria</name>
    <dbReference type="NCBI Taxonomy" id="2496075"/>
    <lineage>
        <taxon>Eukaryota</taxon>
        <taxon>Sar</taxon>
        <taxon>Stramenopiles</taxon>
        <taxon>Oomycota</taxon>
        <taxon>Peronosporomycetes</taxon>
        <taxon>Peronosporales</taxon>
        <taxon>Peronosporaceae</taxon>
        <taxon>Phytophthora</taxon>
    </lineage>
</organism>